<evidence type="ECO:0000256" key="1">
    <source>
        <dbReference type="ARBA" id="ARBA00022593"/>
    </source>
</evidence>
<proteinExistence type="predicted"/>
<comment type="subcellular location">
    <subcellularLocation>
        <location evidence="4">Peroxisome membrane</location>
    </subcellularLocation>
</comment>
<dbReference type="PANTHER" id="PTHR12652:SF50">
    <property type="entry name" value="PEROXIN 11"/>
    <property type="match status" value="1"/>
</dbReference>
<feature type="compositionally biased region" description="Low complexity" evidence="6">
    <location>
        <begin position="159"/>
        <end position="168"/>
    </location>
</feature>
<evidence type="ECO:0000256" key="4">
    <source>
        <dbReference type="ARBA" id="ARBA00046271"/>
    </source>
</evidence>
<organism evidence="7 8">
    <name type="scientific">Chaetoceros tenuissimus</name>
    <dbReference type="NCBI Taxonomy" id="426638"/>
    <lineage>
        <taxon>Eukaryota</taxon>
        <taxon>Sar</taxon>
        <taxon>Stramenopiles</taxon>
        <taxon>Ochrophyta</taxon>
        <taxon>Bacillariophyta</taxon>
        <taxon>Coscinodiscophyceae</taxon>
        <taxon>Chaetocerotophycidae</taxon>
        <taxon>Chaetocerotales</taxon>
        <taxon>Chaetocerotaceae</taxon>
        <taxon>Chaetoceros</taxon>
    </lineage>
</organism>
<protein>
    <submittedName>
        <fullName evidence="7">Uncharacterized protein</fullName>
    </submittedName>
</protein>
<evidence type="ECO:0000256" key="2">
    <source>
        <dbReference type="ARBA" id="ARBA00023136"/>
    </source>
</evidence>
<dbReference type="GO" id="GO:0016559">
    <property type="term" value="P:peroxisome fission"/>
    <property type="evidence" value="ECO:0007669"/>
    <property type="project" value="InterPro"/>
</dbReference>
<keyword evidence="5" id="KW-0175">Coiled coil</keyword>
<dbReference type="InterPro" id="IPR008733">
    <property type="entry name" value="PEX11"/>
</dbReference>
<sequence length="450" mass="51720">MDKEKEEEKTSSRGKDNEKGQVWMTSNDGPLFHEINSLKTSFATKASPIFLKSWIAMVLTLDGRDKVTKVIQYSSRLLVHYYKSMANKYGAEFTALYLSKAMRFANLQKALTSSRKAYRFGRSIIEFEKLNTIGLVHWISWHLRNVLFPHQDNHEEECSSISSYESDSNTAKSPRQESTVRWHEDTKFDADSKLRVRSKPTSQDHAPRIHLPRRVSSNLGPSTMVLSKGPVVAKRPYRQLSSMGRFVYLSLSSFIDQKRESNLQPMWKIISSTFKLLGLAGFWAADNVSFLYSSGFLDHHDNKKTRAKSASIFAARSYFFASVSGLYLNYMEWSRYRNGLLKETWENLVEFQDNMKSVQALNSKNSAYEDHETKAELDRLKHEVEKARRRYASLCIALLKSCCDVLVFSNNTGIDLHLKYRGKKMNEYLHCASGVTSAMTVIYNNFPTTK</sequence>
<feature type="compositionally biased region" description="Basic and acidic residues" evidence="6">
    <location>
        <begin position="1"/>
        <end position="19"/>
    </location>
</feature>
<keyword evidence="3" id="KW-0576">Peroxisome</keyword>
<evidence type="ECO:0000256" key="5">
    <source>
        <dbReference type="SAM" id="Coils"/>
    </source>
</evidence>
<dbReference type="Pfam" id="PF05648">
    <property type="entry name" value="PEX11"/>
    <property type="match status" value="2"/>
</dbReference>
<comment type="caution">
    <text evidence="7">The sequence shown here is derived from an EMBL/GenBank/DDBJ whole genome shotgun (WGS) entry which is preliminary data.</text>
</comment>
<evidence type="ECO:0000256" key="3">
    <source>
        <dbReference type="ARBA" id="ARBA00023140"/>
    </source>
</evidence>
<name>A0AAD3CNV6_9STRA</name>
<feature type="region of interest" description="Disordered" evidence="6">
    <location>
        <begin position="158"/>
        <end position="216"/>
    </location>
</feature>
<feature type="coiled-coil region" evidence="5">
    <location>
        <begin position="370"/>
        <end position="397"/>
    </location>
</feature>
<feature type="region of interest" description="Disordered" evidence="6">
    <location>
        <begin position="1"/>
        <end position="22"/>
    </location>
</feature>
<reference evidence="7 8" key="1">
    <citation type="journal article" date="2021" name="Sci. Rep.">
        <title>The genome of the diatom Chaetoceros tenuissimus carries an ancient integrated fragment of an extant virus.</title>
        <authorList>
            <person name="Hongo Y."/>
            <person name="Kimura K."/>
            <person name="Takaki Y."/>
            <person name="Yoshida Y."/>
            <person name="Baba S."/>
            <person name="Kobayashi G."/>
            <person name="Nagasaki K."/>
            <person name="Hano T."/>
            <person name="Tomaru Y."/>
        </authorList>
    </citation>
    <scope>NUCLEOTIDE SEQUENCE [LARGE SCALE GENOMIC DNA]</scope>
    <source>
        <strain evidence="7 8">NIES-3715</strain>
    </source>
</reference>
<feature type="compositionally biased region" description="Basic and acidic residues" evidence="6">
    <location>
        <begin position="174"/>
        <end position="194"/>
    </location>
</feature>
<gene>
    <name evidence="7" type="ORF">CTEN210_05595</name>
</gene>
<evidence type="ECO:0000256" key="6">
    <source>
        <dbReference type="SAM" id="MobiDB-lite"/>
    </source>
</evidence>
<dbReference type="Proteomes" id="UP001054902">
    <property type="component" value="Unassembled WGS sequence"/>
</dbReference>
<keyword evidence="8" id="KW-1185">Reference proteome</keyword>
<keyword evidence="2" id="KW-0472">Membrane</keyword>
<dbReference type="PANTHER" id="PTHR12652">
    <property type="entry name" value="PEROXISOMAL BIOGENESIS FACTOR 11"/>
    <property type="match status" value="1"/>
</dbReference>
<evidence type="ECO:0000313" key="8">
    <source>
        <dbReference type="Proteomes" id="UP001054902"/>
    </source>
</evidence>
<accession>A0AAD3CNV6</accession>
<dbReference type="EMBL" id="BLLK01000032">
    <property type="protein sequence ID" value="GFH49119.1"/>
    <property type="molecule type" value="Genomic_DNA"/>
</dbReference>
<dbReference type="GO" id="GO:0005778">
    <property type="term" value="C:peroxisomal membrane"/>
    <property type="evidence" value="ECO:0007669"/>
    <property type="project" value="UniProtKB-SubCell"/>
</dbReference>
<evidence type="ECO:0000313" key="7">
    <source>
        <dbReference type="EMBL" id="GFH49119.1"/>
    </source>
</evidence>
<keyword evidence="1" id="KW-0962">Peroxisome biogenesis</keyword>
<dbReference type="AlphaFoldDB" id="A0AAD3CNV6"/>